<evidence type="ECO:0000313" key="1">
    <source>
        <dbReference type="EMBL" id="KAK4172601.1"/>
    </source>
</evidence>
<reference evidence="1" key="2">
    <citation type="submission" date="2023-05" db="EMBL/GenBank/DDBJ databases">
        <authorList>
            <consortium name="Lawrence Berkeley National Laboratory"/>
            <person name="Steindorff A."/>
            <person name="Hensen N."/>
            <person name="Bonometti L."/>
            <person name="Westerberg I."/>
            <person name="Brannstrom I.O."/>
            <person name="Guillou S."/>
            <person name="Cros-Aarteil S."/>
            <person name="Calhoun S."/>
            <person name="Haridas S."/>
            <person name="Kuo A."/>
            <person name="Mondo S."/>
            <person name="Pangilinan J."/>
            <person name="Riley R."/>
            <person name="Labutti K."/>
            <person name="Andreopoulos B."/>
            <person name="Lipzen A."/>
            <person name="Chen C."/>
            <person name="Yanf M."/>
            <person name="Daum C."/>
            <person name="Ng V."/>
            <person name="Clum A."/>
            <person name="Ohm R."/>
            <person name="Martin F."/>
            <person name="Silar P."/>
            <person name="Natvig D."/>
            <person name="Lalanne C."/>
            <person name="Gautier V."/>
            <person name="Ament-Velasquez S.L."/>
            <person name="Kruys A."/>
            <person name="Hutchinson M.I."/>
            <person name="Powell A.J."/>
            <person name="Barry K."/>
            <person name="Miller A.N."/>
            <person name="Grigoriev I.V."/>
            <person name="Debuchy R."/>
            <person name="Gladieux P."/>
            <person name="Thoren M.H."/>
            <person name="Johannesson H."/>
        </authorList>
    </citation>
    <scope>NUCLEOTIDE SEQUENCE</scope>
    <source>
        <strain evidence="1">CBS 892.96</strain>
    </source>
</reference>
<accession>A0AAN6W047</accession>
<keyword evidence="2" id="KW-1185">Reference proteome</keyword>
<gene>
    <name evidence="1" type="ORF">QBC36DRAFT_196602</name>
</gene>
<dbReference type="Proteomes" id="UP001302321">
    <property type="component" value="Unassembled WGS sequence"/>
</dbReference>
<name>A0AAN6W047_9PEZI</name>
<organism evidence="1 2">
    <name type="scientific">Triangularia setosa</name>
    <dbReference type="NCBI Taxonomy" id="2587417"/>
    <lineage>
        <taxon>Eukaryota</taxon>
        <taxon>Fungi</taxon>
        <taxon>Dikarya</taxon>
        <taxon>Ascomycota</taxon>
        <taxon>Pezizomycotina</taxon>
        <taxon>Sordariomycetes</taxon>
        <taxon>Sordariomycetidae</taxon>
        <taxon>Sordariales</taxon>
        <taxon>Podosporaceae</taxon>
        <taxon>Triangularia</taxon>
    </lineage>
</organism>
<dbReference type="AlphaFoldDB" id="A0AAN6W047"/>
<dbReference type="EMBL" id="MU866408">
    <property type="protein sequence ID" value="KAK4172601.1"/>
    <property type="molecule type" value="Genomic_DNA"/>
</dbReference>
<comment type="caution">
    <text evidence="1">The sequence shown here is derived from an EMBL/GenBank/DDBJ whole genome shotgun (WGS) entry which is preliminary data.</text>
</comment>
<reference evidence="1" key="1">
    <citation type="journal article" date="2023" name="Mol. Phylogenet. Evol.">
        <title>Genome-scale phylogeny and comparative genomics of the fungal order Sordariales.</title>
        <authorList>
            <person name="Hensen N."/>
            <person name="Bonometti L."/>
            <person name="Westerberg I."/>
            <person name="Brannstrom I.O."/>
            <person name="Guillou S."/>
            <person name="Cros-Aarteil S."/>
            <person name="Calhoun S."/>
            <person name="Haridas S."/>
            <person name="Kuo A."/>
            <person name="Mondo S."/>
            <person name="Pangilinan J."/>
            <person name="Riley R."/>
            <person name="LaButti K."/>
            <person name="Andreopoulos B."/>
            <person name="Lipzen A."/>
            <person name="Chen C."/>
            <person name="Yan M."/>
            <person name="Daum C."/>
            <person name="Ng V."/>
            <person name="Clum A."/>
            <person name="Steindorff A."/>
            <person name="Ohm R.A."/>
            <person name="Martin F."/>
            <person name="Silar P."/>
            <person name="Natvig D.O."/>
            <person name="Lalanne C."/>
            <person name="Gautier V."/>
            <person name="Ament-Velasquez S.L."/>
            <person name="Kruys A."/>
            <person name="Hutchinson M.I."/>
            <person name="Powell A.J."/>
            <person name="Barry K."/>
            <person name="Miller A.N."/>
            <person name="Grigoriev I.V."/>
            <person name="Debuchy R."/>
            <person name="Gladieux P."/>
            <person name="Hiltunen Thoren M."/>
            <person name="Johannesson H."/>
        </authorList>
    </citation>
    <scope>NUCLEOTIDE SEQUENCE</scope>
    <source>
        <strain evidence="1">CBS 892.96</strain>
    </source>
</reference>
<evidence type="ECO:0000313" key="2">
    <source>
        <dbReference type="Proteomes" id="UP001302321"/>
    </source>
</evidence>
<sequence length="99" mass="11307">MEPFKIEPEMASLLNDMSKEELCSFAELQDDLVGDDQIELYIYTCFLIFKESGSAEHLERAVQQTEGWVAVTPTNHSDRTRRSNILDMMSNAPTHLVVK</sequence>
<protein>
    <submittedName>
        <fullName evidence="1">Uncharacterized protein</fullName>
    </submittedName>
</protein>
<proteinExistence type="predicted"/>